<protein>
    <submittedName>
        <fullName evidence="1">Uncharacterized protein</fullName>
    </submittedName>
</protein>
<accession>A0AB72X270</accession>
<name>A0AB72X270_9RALS</name>
<keyword evidence="2" id="KW-1185">Reference proteome</keyword>
<dbReference type="EMBL" id="CATWHI010000004">
    <property type="protein sequence ID" value="CAJ0742457.1"/>
    <property type="molecule type" value="Genomic_DNA"/>
</dbReference>
<organism evidence="1 2">
    <name type="scientific">Ralstonia edaphi</name>
    <dbReference type="NCBI Taxonomy" id="3058599"/>
    <lineage>
        <taxon>Bacteria</taxon>
        <taxon>Pseudomonadati</taxon>
        <taxon>Pseudomonadota</taxon>
        <taxon>Betaproteobacteria</taxon>
        <taxon>Burkholderiales</taxon>
        <taxon>Burkholderiaceae</taxon>
        <taxon>Ralstonia</taxon>
    </lineage>
</organism>
<dbReference type="AlphaFoldDB" id="A0AB72X270"/>
<evidence type="ECO:0000313" key="1">
    <source>
        <dbReference type="EMBL" id="CAJ0742457.1"/>
    </source>
</evidence>
<evidence type="ECO:0000313" key="2">
    <source>
        <dbReference type="Proteomes" id="UP001189225"/>
    </source>
</evidence>
<dbReference type="RefSeq" id="WP_316901122.1">
    <property type="nucleotide sequence ID" value="NZ_CATWHI010000004.1"/>
</dbReference>
<gene>
    <name evidence="1" type="ORF">R16034_03149</name>
</gene>
<reference evidence="1 2" key="1">
    <citation type="submission" date="2023-07" db="EMBL/GenBank/DDBJ databases">
        <authorList>
            <person name="Peeters C."/>
        </authorList>
    </citation>
    <scope>NUCLEOTIDE SEQUENCE [LARGE SCALE GENOMIC DNA]</scope>
    <source>
        <strain evidence="1 2">R-16034</strain>
    </source>
</reference>
<dbReference type="Proteomes" id="UP001189225">
    <property type="component" value="Unassembled WGS sequence"/>
</dbReference>
<proteinExistence type="predicted"/>
<comment type="caution">
    <text evidence="1">The sequence shown here is derived from an EMBL/GenBank/DDBJ whole genome shotgun (WGS) entry which is preliminary data.</text>
</comment>
<sequence length="134" mass="13333">MNLSLAEMARRLTELEARVPQALSQGLDAAAAALELAASAKAAESAVAAGLTDAALVNALRDSIGREVKGLEAAIGSNANQAVVLELGSAQTPPHPFLGAVADAQADALLRSVGDAVTAVLEGRPLASTASAHT</sequence>